<dbReference type="Pfam" id="PF10604">
    <property type="entry name" value="Polyketide_cyc2"/>
    <property type="match status" value="1"/>
</dbReference>
<evidence type="ECO:0000313" key="1">
    <source>
        <dbReference type="EMBL" id="TSE08297.1"/>
    </source>
</evidence>
<sequence length="143" mass="16282">MMEKFSQKITHAMNVTPQQAWEVISKVEGVDQWFASLIKTCRIADGKRFCETHDGSKLDEDIIEVNAETKTFVYGIPSQEMLPVENIVGTMKVKSISDQKTEVEWSATFDADKENAPVAQEAFRNLWTMGLKDMETFINSKNQ</sequence>
<dbReference type="InterPro" id="IPR023393">
    <property type="entry name" value="START-like_dom_sf"/>
</dbReference>
<dbReference type="PANTHER" id="PTHR39332:SF7">
    <property type="entry name" value="SRPBCC FAMILY PROTEIN"/>
    <property type="match status" value="1"/>
</dbReference>
<dbReference type="Gene3D" id="3.30.530.20">
    <property type="match status" value="1"/>
</dbReference>
<dbReference type="OrthoDB" id="1442551at2"/>
<protein>
    <submittedName>
        <fullName evidence="1">SRPBCC family protein</fullName>
    </submittedName>
</protein>
<evidence type="ECO:0000313" key="2">
    <source>
        <dbReference type="Proteomes" id="UP000318833"/>
    </source>
</evidence>
<name>A0A554VK41_9FLAO</name>
<dbReference type="AlphaFoldDB" id="A0A554VK41"/>
<dbReference type="Proteomes" id="UP000318833">
    <property type="component" value="Unassembled WGS sequence"/>
</dbReference>
<dbReference type="EMBL" id="VLNR01000024">
    <property type="protein sequence ID" value="TSE08297.1"/>
    <property type="molecule type" value="Genomic_DNA"/>
</dbReference>
<dbReference type="InterPro" id="IPR019587">
    <property type="entry name" value="Polyketide_cyclase/dehydratase"/>
</dbReference>
<keyword evidence="2" id="KW-1185">Reference proteome</keyword>
<organism evidence="1 2">
    <name type="scientific">Aquimarina algiphila</name>
    <dbReference type="NCBI Taxonomy" id="2047982"/>
    <lineage>
        <taxon>Bacteria</taxon>
        <taxon>Pseudomonadati</taxon>
        <taxon>Bacteroidota</taxon>
        <taxon>Flavobacteriia</taxon>
        <taxon>Flavobacteriales</taxon>
        <taxon>Flavobacteriaceae</taxon>
        <taxon>Aquimarina</taxon>
    </lineage>
</organism>
<accession>A0A554VK41</accession>
<dbReference type="CDD" id="cd07821">
    <property type="entry name" value="PYR_PYL_RCAR_like"/>
    <property type="match status" value="1"/>
</dbReference>
<comment type="caution">
    <text evidence="1">The sequence shown here is derived from an EMBL/GenBank/DDBJ whole genome shotgun (WGS) entry which is preliminary data.</text>
</comment>
<proteinExistence type="predicted"/>
<dbReference type="PANTHER" id="PTHR39332">
    <property type="entry name" value="BLL4707 PROTEIN"/>
    <property type="match status" value="1"/>
</dbReference>
<dbReference type="SUPFAM" id="SSF55961">
    <property type="entry name" value="Bet v1-like"/>
    <property type="match status" value="1"/>
</dbReference>
<gene>
    <name evidence="1" type="ORF">FOF46_12940</name>
</gene>
<reference evidence="1 2" key="1">
    <citation type="submission" date="2019-07" db="EMBL/GenBank/DDBJ databases">
        <title>The draft genome sequence of Aquimarina algiphila M91.</title>
        <authorList>
            <person name="Meng X."/>
        </authorList>
    </citation>
    <scope>NUCLEOTIDE SEQUENCE [LARGE SCALE GENOMIC DNA]</scope>
    <source>
        <strain evidence="1 2">M91</strain>
    </source>
</reference>